<gene>
    <name evidence="1" type="ORF">AX777_18055</name>
</gene>
<dbReference type="Proteomes" id="UP000077262">
    <property type="component" value="Unassembled WGS sequence"/>
</dbReference>
<dbReference type="EMBL" id="LSTR01000090">
    <property type="protein sequence ID" value="OAH36943.1"/>
    <property type="molecule type" value="Genomic_DNA"/>
</dbReference>
<evidence type="ECO:0000313" key="1">
    <source>
        <dbReference type="EMBL" id="OAH36943.1"/>
    </source>
</evidence>
<name>A0A177J733_SPHYA</name>
<sequence>MNARRTRIMYIEDKSGGLNGPARIGRVTISQSGQSVHYQERTFQRLGGGGGLKSNYFDVATGEEYWISGPRKDGADRLYPSSTMPIEVDADVRDEYWREIRGLPAPQ</sequence>
<dbReference type="OrthoDB" id="1954843at2"/>
<comment type="caution">
    <text evidence="1">The sequence shown here is derived from an EMBL/GenBank/DDBJ whole genome shotgun (WGS) entry which is preliminary data.</text>
</comment>
<organism evidence="1 2">
    <name type="scientific">Sphingobium yanoikuyae</name>
    <name type="common">Sphingomonas yanoikuyae</name>
    <dbReference type="NCBI Taxonomy" id="13690"/>
    <lineage>
        <taxon>Bacteria</taxon>
        <taxon>Pseudomonadati</taxon>
        <taxon>Pseudomonadota</taxon>
        <taxon>Alphaproteobacteria</taxon>
        <taxon>Sphingomonadales</taxon>
        <taxon>Sphingomonadaceae</taxon>
        <taxon>Sphingobium</taxon>
    </lineage>
</organism>
<reference evidence="1 2" key="1">
    <citation type="submission" date="2016-02" db="EMBL/GenBank/DDBJ databases">
        <authorList>
            <person name="Wen L."/>
            <person name="He K."/>
            <person name="Yang H."/>
        </authorList>
    </citation>
    <scope>NUCLEOTIDE SEQUENCE [LARGE SCALE GENOMIC DNA]</scope>
    <source>
        <strain evidence="1 2">CD09_2</strain>
    </source>
</reference>
<accession>A0A177J733</accession>
<dbReference type="AlphaFoldDB" id="A0A177J733"/>
<protein>
    <submittedName>
        <fullName evidence="1">1-deoxy-D-xylulose-5-phosphate synthase</fullName>
    </submittedName>
</protein>
<evidence type="ECO:0000313" key="2">
    <source>
        <dbReference type="Proteomes" id="UP000077262"/>
    </source>
</evidence>
<proteinExistence type="predicted"/>